<dbReference type="SUPFAM" id="SSF50447">
    <property type="entry name" value="Translation proteins"/>
    <property type="match status" value="1"/>
</dbReference>
<dbReference type="GO" id="GO:0000493">
    <property type="term" value="P:box H/ACA snoRNP assembly"/>
    <property type="evidence" value="ECO:0007669"/>
    <property type="project" value="InterPro"/>
</dbReference>
<reference evidence="10" key="1">
    <citation type="submission" date="2020-05" db="UniProtKB">
        <authorList>
            <consortium name="EnsemblMetazoa"/>
        </authorList>
    </citation>
    <scope>IDENTIFICATION</scope>
    <source>
        <strain evidence="10">USDA</strain>
    </source>
</reference>
<feature type="region of interest" description="Disordered" evidence="9">
    <location>
        <begin position="250"/>
        <end position="278"/>
    </location>
</feature>
<feature type="compositionally biased region" description="Basic and acidic residues" evidence="9">
    <location>
        <begin position="1"/>
        <end position="14"/>
    </location>
</feature>
<evidence type="ECO:0000313" key="10">
    <source>
        <dbReference type="EnsemblMetazoa" id="SCAU000140-PB"/>
    </source>
</evidence>
<organism evidence="10 11">
    <name type="scientific">Stomoxys calcitrans</name>
    <name type="common">Stable fly</name>
    <name type="synonym">Conops calcitrans</name>
    <dbReference type="NCBI Taxonomy" id="35570"/>
    <lineage>
        <taxon>Eukaryota</taxon>
        <taxon>Metazoa</taxon>
        <taxon>Ecdysozoa</taxon>
        <taxon>Arthropoda</taxon>
        <taxon>Hexapoda</taxon>
        <taxon>Insecta</taxon>
        <taxon>Pterygota</taxon>
        <taxon>Neoptera</taxon>
        <taxon>Endopterygota</taxon>
        <taxon>Diptera</taxon>
        <taxon>Brachycera</taxon>
        <taxon>Muscomorpha</taxon>
        <taxon>Muscoidea</taxon>
        <taxon>Muscidae</taxon>
        <taxon>Stomoxys</taxon>
    </lineage>
</organism>
<feature type="region of interest" description="Disordered" evidence="9">
    <location>
        <begin position="127"/>
        <end position="148"/>
    </location>
</feature>
<feature type="region of interest" description="Disordered" evidence="9">
    <location>
        <begin position="1"/>
        <end position="22"/>
    </location>
</feature>
<evidence type="ECO:0000256" key="3">
    <source>
        <dbReference type="ARBA" id="ARBA00021438"/>
    </source>
</evidence>
<accession>A0A1I8NLT3</accession>
<dbReference type="PANTHER" id="PTHR31633:SF1">
    <property type="entry name" value="H_ACA RIBONUCLEOPROTEIN COMPLEX NON-CORE SUBUNIT NAF1"/>
    <property type="match status" value="1"/>
</dbReference>
<keyword evidence="5" id="KW-0698">rRNA processing</keyword>
<feature type="compositionally biased region" description="Acidic residues" evidence="9">
    <location>
        <begin position="251"/>
        <end position="264"/>
    </location>
</feature>
<evidence type="ECO:0000256" key="6">
    <source>
        <dbReference type="ARBA" id="ARBA00022553"/>
    </source>
</evidence>
<dbReference type="InterPro" id="IPR040309">
    <property type="entry name" value="Naf1"/>
</dbReference>
<dbReference type="PANTHER" id="PTHR31633">
    <property type="entry name" value="H/ACA RIBONUCLEOPROTEIN COMPLEX NON-CORE SUBUNIT NAF1"/>
    <property type="match status" value="1"/>
</dbReference>
<evidence type="ECO:0000256" key="4">
    <source>
        <dbReference type="ARBA" id="ARBA00022517"/>
    </source>
</evidence>
<evidence type="ECO:0000256" key="2">
    <source>
        <dbReference type="ARBA" id="ARBA00009801"/>
    </source>
</evidence>
<dbReference type="InterPro" id="IPR038664">
    <property type="entry name" value="Gar1/Naf1_Cbf5-bd_sf"/>
</dbReference>
<keyword evidence="7" id="KW-0694">RNA-binding</keyword>
<feature type="region of interest" description="Disordered" evidence="9">
    <location>
        <begin position="189"/>
        <end position="208"/>
    </location>
</feature>
<keyword evidence="11" id="KW-1185">Reference proteome</keyword>
<dbReference type="FunFam" id="2.40.10.230:FF:000002">
    <property type="entry name" value="H/ACA ribonucleoprotein complex non-core subunit NAF1"/>
    <property type="match status" value="1"/>
</dbReference>
<dbReference type="AlphaFoldDB" id="A0A1I8NLT3"/>
<feature type="compositionally biased region" description="Polar residues" evidence="9">
    <location>
        <begin position="505"/>
        <end position="517"/>
    </location>
</feature>
<dbReference type="GO" id="GO:0005634">
    <property type="term" value="C:nucleus"/>
    <property type="evidence" value="ECO:0007669"/>
    <property type="project" value="UniProtKB-SubCell"/>
</dbReference>
<comment type="similarity">
    <text evidence="2">Belongs to the NAF1 family.</text>
</comment>
<evidence type="ECO:0000256" key="8">
    <source>
        <dbReference type="ARBA" id="ARBA00023242"/>
    </source>
</evidence>
<keyword evidence="6" id="KW-0597">Phosphoprotein</keyword>
<dbReference type="InterPro" id="IPR007504">
    <property type="entry name" value="H/ACA_rnp_Gar1/Naf1"/>
</dbReference>
<dbReference type="Proteomes" id="UP000095300">
    <property type="component" value="Unassembled WGS sequence"/>
</dbReference>
<evidence type="ECO:0000256" key="9">
    <source>
        <dbReference type="SAM" id="MobiDB-lite"/>
    </source>
</evidence>
<gene>
    <name evidence="10" type="primary">106086814</name>
</gene>
<sequence length="604" mass="67890">MESSGDHTLNRETASDSSSGFGEIEVAAPLEQIEGNEKSCHHEDVTKVKEPITILSVEVMPSGSADIREICSNTSTDNVNQHEVLNDNGIIDFNQYVMEKDTETQTTNIHTDMKDIADETSLPQEAISDHLNDPNDSITSDPRQNASNQTQFGKETIADDNVHLTSQKFCLETSTNTLSTTGLSLLAQYGSDNDSESESVVEVPLPANQDYRNKIVEIDSDSDSDSSTSSDSDVEYLNVLRQKIDKRLMADVEDDDEEDEEGDNENGKDRRKPKPKVRAKGELLIEDLPPIQDLQITVPEDECIELGKIHSIVDQLVLVSTLPNSMLLDLETVLFLEKGQKVLGEVFDVLGQVADPLYCVRFNSNSQINEKNIQIGDVVYVAPKTQYTQFIILSSLMSMKGSDASWENDIEPPPRYLDYSDDEQEQLARRQLRNKNRPTEHEDAEKRPRKDNDEGPQTSSNRSPQVGQYRNRQSFTRGSEESNQNHNSYGRPRTPQHQYRAPSRMQPNQYNNHPNSWHSNYYPQNYPMPAANYGYQAYPPMPVQGYPQVPPMYPMVPYPQTHHAIRPPPNNASVPPPQMVPGVFNMRPPTMVHFDSSAPPPGSQ</sequence>
<evidence type="ECO:0000313" key="11">
    <source>
        <dbReference type="Proteomes" id="UP000095300"/>
    </source>
</evidence>
<dbReference type="GO" id="GO:0043489">
    <property type="term" value="P:RNA stabilization"/>
    <property type="evidence" value="ECO:0007669"/>
    <property type="project" value="UniProtKB-ARBA"/>
</dbReference>
<dbReference type="EnsemblMetazoa" id="SCAU000140-RB">
    <property type="protein sequence ID" value="SCAU000140-PB"/>
    <property type="gene ID" value="SCAU000140"/>
</dbReference>
<protein>
    <recommendedName>
        <fullName evidence="3">H/ACA ribonucleoprotein complex non-core subunit NAF1</fullName>
    </recommendedName>
</protein>
<dbReference type="Gene3D" id="2.40.10.230">
    <property type="entry name" value="Probable tRNA pseudouridine synthase domain"/>
    <property type="match status" value="1"/>
</dbReference>
<dbReference type="KEGG" id="scac:106086814"/>
<feature type="compositionally biased region" description="Basic residues" evidence="9">
    <location>
        <begin position="269"/>
        <end position="278"/>
    </location>
</feature>
<dbReference type="GO" id="GO:0003723">
    <property type="term" value="F:RNA binding"/>
    <property type="evidence" value="ECO:0007669"/>
    <property type="project" value="UniProtKB-KW"/>
</dbReference>
<evidence type="ECO:0000256" key="7">
    <source>
        <dbReference type="ARBA" id="ARBA00022884"/>
    </source>
</evidence>
<keyword evidence="4" id="KW-0690">Ribosome biogenesis</keyword>
<dbReference type="VEuPathDB" id="VectorBase:SCAU000140"/>
<comment type="subcellular location">
    <subcellularLocation>
        <location evidence="1">Nucleus</location>
    </subcellularLocation>
</comment>
<dbReference type="OrthoDB" id="21550at2759"/>
<feature type="compositionally biased region" description="Basic and acidic residues" evidence="9">
    <location>
        <begin position="437"/>
        <end position="453"/>
    </location>
</feature>
<keyword evidence="8" id="KW-0539">Nucleus</keyword>
<feature type="compositionally biased region" description="Polar residues" evidence="9">
    <location>
        <begin position="455"/>
        <end position="488"/>
    </location>
</feature>
<feature type="compositionally biased region" description="Polar residues" evidence="9">
    <location>
        <begin position="134"/>
        <end position="148"/>
    </location>
</feature>
<evidence type="ECO:0000256" key="5">
    <source>
        <dbReference type="ARBA" id="ARBA00022552"/>
    </source>
</evidence>
<dbReference type="GO" id="GO:0005732">
    <property type="term" value="C:sno(s)RNA-containing ribonucleoprotein complex"/>
    <property type="evidence" value="ECO:0007669"/>
    <property type="project" value="InterPro"/>
</dbReference>
<dbReference type="GO" id="GO:0006364">
    <property type="term" value="P:rRNA processing"/>
    <property type="evidence" value="ECO:0007669"/>
    <property type="project" value="UniProtKB-KW"/>
</dbReference>
<evidence type="ECO:0000256" key="1">
    <source>
        <dbReference type="ARBA" id="ARBA00004123"/>
    </source>
</evidence>
<feature type="region of interest" description="Disordered" evidence="9">
    <location>
        <begin position="403"/>
        <end position="517"/>
    </location>
</feature>
<dbReference type="STRING" id="35570.A0A1I8NLT3"/>
<dbReference type="InterPro" id="IPR009000">
    <property type="entry name" value="Transl_B-barrel_sf"/>
</dbReference>
<name>A0A1I8NLT3_STOCA</name>
<dbReference type="Pfam" id="PF04410">
    <property type="entry name" value="Gar1"/>
    <property type="match status" value="1"/>
</dbReference>
<proteinExistence type="inferred from homology"/>
<dbReference type="GO" id="GO:0001522">
    <property type="term" value="P:pseudouridine synthesis"/>
    <property type="evidence" value="ECO:0007669"/>
    <property type="project" value="InterPro"/>
</dbReference>